<dbReference type="Proteomes" id="UP000503017">
    <property type="component" value="Chromosome"/>
</dbReference>
<evidence type="ECO:0000313" key="3">
    <source>
        <dbReference type="Proteomes" id="UP000503017"/>
    </source>
</evidence>
<feature type="compositionally biased region" description="Basic and acidic residues" evidence="1">
    <location>
        <begin position="27"/>
        <end position="44"/>
    </location>
</feature>
<dbReference type="EMBL" id="CP033367">
    <property type="protein sequence ID" value="QKD03000.1"/>
    <property type="molecule type" value="Genomic_DNA"/>
</dbReference>
<feature type="region of interest" description="Disordered" evidence="1">
    <location>
        <begin position="1"/>
        <end position="71"/>
    </location>
</feature>
<dbReference type="AlphaFoldDB" id="A0A6M7WGK1"/>
<name>A0A6M7WGK1_RHILI</name>
<reference evidence="2 3" key="1">
    <citation type="submission" date="2018-10" db="EMBL/GenBank/DDBJ databases">
        <authorList>
            <person name="Perry B.J."/>
            <person name="Sullivan J.T."/>
            <person name="Murphy R.J.T."/>
            <person name="Ramsay J.P."/>
            <person name="Ronson C.W."/>
        </authorList>
    </citation>
    <scope>NUCLEOTIDE SEQUENCE [LARGE SCALE GENOMIC DNA]</scope>
    <source>
        <strain evidence="2 3">R88b</strain>
    </source>
</reference>
<sequence>MATSPLQLAQRRLNAGDAVSNLQESPVGDRPRAGFGGRRDDAHGWHATHGAAAAASPRPASRHALAGSAGH</sequence>
<accession>A0A6M7WGK1</accession>
<protein>
    <submittedName>
        <fullName evidence="2">Uncharacterized protein</fullName>
    </submittedName>
</protein>
<feature type="compositionally biased region" description="Low complexity" evidence="1">
    <location>
        <begin position="45"/>
        <end position="71"/>
    </location>
</feature>
<gene>
    <name evidence="2" type="ORF">EB235_17055</name>
</gene>
<organism evidence="2 3">
    <name type="scientific">Mesorhizobium loti R88b</name>
    <dbReference type="NCBI Taxonomy" id="935548"/>
    <lineage>
        <taxon>Bacteria</taxon>
        <taxon>Pseudomonadati</taxon>
        <taxon>Pseudomonadota</taxon>
        <taxon>Alphaproteobacteria</taxon>
        <taxon>Hyphomicrobiales</taxon>
        <taxon>Phyllobacteriaceae</taxon>
        <taxon>Mesorhizobium</taxon>
    </lineage>
</organism>
<evidence type="ECO:0000313" key="2">
    <source>
        <dbReference type="EMBL" id="QKD03000.1"/>
    </source>
</evidence>
<proteinExistence type="predicted"/>
<evidence type="ECO:0000256" key="1">
    <source>
        <dbReference type="SAM" id="MobiDB-lite"/>
    </source>
</evidence>